<organism evidence="7 8">
    <name type="scientific">Nitrospirillum amazonense</name>
    <dbReference type="NCBI Taxonomy" id="28077"/>
    <lineage>
        <taxon>Bacteria</taxon>
        <taxon>Pseudomonadati</taxon>
        <taxon>Pseudomonadota</taxon>
        <taxon>Alphaproteobacteria</taxon>
        <taxon>Rhodospirillales</taxon>
        <taxon>Azospirillaceae</taxon>
        <taxon>Nitrospirillum</taxon>
    </lineage>
</organism>
<dbReference type="GO" id="GO:0005304">
    <property type="term" value="F:L-valine transmembrane transporter activity"/>
    <property type="evidence" value="ECO:0007669"/>
    <property type="project" value="TreeGrafter"/>
</dbReference>
<dbReference type="Proteomes" id="UP000319859">
    <property type="component" value="Unassembled WGS sequence"/>
</dbReference>
<dbReference type="RefSeq" id="WP_281292011.1">
    <property type="nucleotide sequence ID" value="NZ_VITN01000005.1"/>
</dbReference>
<evidence type="ECO:0000256" key="5">
    <source>
        <dbReference type="ARBA" id="ARBA00022970"/>
    </source>
</evidence>
<dbReference type="Pfam" id="PF00005">
    <property type="entry name" value="ABC_tran"/>
    <property type="match status" value="1"/>
</dbReference>
<keyword evidence="5" id="KW-0029">Amino-acid transport</keyword>
<dbReference type="GO" id="GO:0015192">
    <property type="term" value="F:L-phenylalanine transmembrane transporter activity"/>
    <property type="evidence" value="ECO:0007669"/>
    <property type="project" value="TreeGrafter"/>
</dbReference>
<dbReference type="GO" id="GO:0016887">
    <property type="term" value="F:ATP hydrolysis activity"/>
    <property type="evidence" value="ECO:0007669"/>
    <property type="project" value="InterPro"/>
</dbReference>
<dbReference type="GO" id="GO:0005524">
    <property type="term" value="F:ATP binding"/>
    <property type="evidence" value="ECO:0007669"/>
    <property type="project" value="UniProtKB-KW"/>
</dbReference>
<dbReference type="GO" id="GO:0015188">
    <property type="term" value="F:L-isoleucine transmembrane transporter activity"/>
    <property type="evidence" value="ECO:0007669"/>
    <property type="project" value="TreeGrafter"/>
</dbReference>
<dbReference type="AlphaFoldDB" id="A0A560FHU1"/>
<protein>
    <submittedName>
        <fullName evidence="7">Amino acid/amide ABC transporter ATP-binding protein 1 (HAAT family)</fullName>
    </submittedName>
</protein>
<dbReference type="SUPFAM" id="SSF52540">
    <property type="entry name" value="P-loop containing nucleoside triphosphate hydrolases"/>
    <property type="match status" value="1"/>
</dbReference>
<dbReference type="InterPro" id="IPR003439">
    <property type="entry name" value="ABC_transporter-like_ATP-bd"/>
</dbReference>
<dbReference type="CDD" id="cd03219">
    <property type="entry name" value="ABC_Mj1267_LivG_branched"/>
    <property type="match status" value="1"/>
</dbReference>
<dbReference type="FunFam" id="3.40.50.300:FF:000421">
    <property type="entry name" value="Branched-chain amino acid ABC transporter ATP-binding protein"/>
    <property type="match status" value="1"/>
</dbReference>
<feature type="domain" description="ABC transporter" evidence="6">
    <location>
        <begin position="11"/>
        <end position="267"/>
    </location>
</feature>
<gene>
    <name evidence="7" type="ORF">FBZ89_10513</name>
</gene>
<dbReference type="PROSITE" id="PS00211">
    <property type="entry name" value="ABC_TRANSPORTER_1"/>
    <property type="match status" value="1"/>
</dbReference>
<dbReference type="GO" id="GO:1903805">
    <property type="term" value="P:L-valine import across plasma membrane"/>
    <property type="evidence" value="ECO:0007669"/>
    <property type="project" value="TreeGrafter"/>
</dbReference>
<dbReference type="InterPro" id="IPR017871">
    <property type="entry name" value="ABC_transporter-like_CS"/>
</dbReference>
<evidence type="ECO:0000256" key="2">
    <source>
        <dbReference type="ARBA" id="ARBA00022448"/>
    </source>
</evidence>
<keyword evidence="4 7" id="KW-0067">ATP-binding</keyword>
<sequence>MTEPLLDTPLLDVRGLTMRFGGLLAVDSVDLTAERNRITALIGPNGAGKTTIFNCLTGFYKPTAGRLLLRHPTRGEIELQTLKGYGVARTGVVRTFQNIRLFPSMTVLENLLVAQHQALMPKSVFSLAGLLNLKGWRAAEEAAVDTARDWLHRLDLLAVADEEAGNLSYGMQRRVEIARAMSTNPLLLCLDEPAAGLNPRETRALAELLAGIRAEHGIGILLIEHDMGLVMDISDRIFVVDHGARIAAGTPAEIRNDERVIKAYLGEPDAEDMAAGGSAP</sequence>
<dbReference type="InterPro" id="IPR027417">
    <property type="entry name" value="P-loop_NTPase"/>
</dbReference>
<dbReference type="SMART" id="SM00382">
    <property type="entry name" value="AAA"/>
    <property type="match status" value="1"/>
</dbReference>
<evidence type="ECO:0000256" key="3">
    <source>
        <dbReference type="ARBA" id="ARBA00022741"/>
    </source>
</evidence>
<dbReference type="GO" id="GO:1903806">
    <property type="term" value="P:L-isoleucine import across plasma membrane"/>
    <property type="evidence" value="ECO:0007669"/>
    <property type="project" value="TreeGrafter"/>
</dbReference>
<name>A0A560FHU1_9PROT</name>
<dbReference type="EMBL" id="VITN01000005">
    <property type="protein sequence ID" value="TWB21146.1"/>
    <property type="molecule type" value="Genomic_DNA"/>
</dbReference>
<evidence type="ECO:0000313" key="7">
    <source>
        <dbReference type="EMBL" id="TWB21146.1"/>
    </source>
</evidence>
<dbReference type="InterPro" id="IPR032823">
    <property type="entry name" value="BCA_ABC_TP_C"/>
</dbReference>
<dbReference type="Pfam" id="PF12399">
    <property type="entry name" value="BCA_ABC_TP_C"/>
    <property type="match status" value="1"/>
</dbReference>
<dbReference type="PANTHER" id="PTHR45772">
    <property type="entry name" value="CONSERVED COMPONENT OF ABC TRANSPORTER FOR NATURAL AMINO ACIDS-RELATED"/>
    <property type="match status" value="1"/>
</dbReference>
<dbReference type="Gene3D" id="3.40.50.300">
    <property type="entry name" value="P-loop containing nucleotide triphosphate hydrolases"/>
    <property type="match status" value="1"/>
</dbReference>
<proteinExistence type="inferred from homology"/>
<comment type="similarity">
    <text evidence="1">Belongs to the ABC transporter superfamily.</text>
</comment>
<evidence type="ECO:0000256" key="1">
    <source>
        <dbReference type="ARBA" id="ARBA00005417"/>
    </source>
</evidence>
<reference evidence="7 8" key="1">
    <citation type="submission" date="2019-06" db="EMBL/GenBank/DDBJ databases">
        <title>Genomic Encyclopedia of Type Strains, Phase IV (KMG-V): Genome sequencing to study the core and pangenomes of soil and plant-associated prokaryotes.</title>
        <authorList>
            <person name="Whitman W."/>
        </authorList>
    </citation>
    <scope>NUCLEOTIDE SEQUENCE [LARGE SCALE GENOMIC DNA]</scope>
    <source>
        <strain evidence="7 8">BR 11880</strain>
    </source>
</reference>
<evidence type="ECO:0000256" key="4">
    <source>
        <dbReference type="ARBA" id="ARBA00022840"/>
    </source>
</evidence>
<dbReference type="InterPro" id="IPR003593">
    <property type="entry name" value="AAA+_ATPase"/>
</dbReference>
<evidence type="ECO:0000313" key="8">
    <source>
        <dbReference type="Proteomes" id="UP000319859"/>
    </source>
</evidence>
<keyword evidence="2" id="KW-0813">Transport</keyword>
<accession>A0A560FHU1</accession>
<dbReference type="PROSITE" id="PS50893">
    <property type="entry name" value="ABC_TRANSPORTER_2"/>
    <property type="match status" value="1"/>
</dbReference>
<dbReference type="GO" id="GO:0005886">
    <property type="term" value="C:plasma membrane"/>
    <property type="evidence" value="ECO:0007669"/>
    <property type="project" value="TreeGrafter"/>
</dbReference>
<dbReference type="PANTHER" id="PTHR45772:SF11">
    <property type="entry name" value="HIGH-AFFINITY BRANCHED-CHAIN AMINO ACID TRANSPORT ATP-BINDING PROTEIN LIVG"/>
    <property type="match status" value="1"/>
</dbReference>
<dbReference type="GO" id="GO:0015808">
    <property type="term" value="P:L-alanine transport"/>
    <property type="evidence" value="ECO:0007669"/>
    <property type="project" value="TreeGrafter"/>
</dbReference>
<evidence type="ECO:0000259" key="6">
    <source>
        <dbReference type="PROSITE" id="PS50893"/>
    </source>
</evidence>
<comment type="caution">
    <text evidence="7">The sequence shown here is derived from an EMBL/GenBank/DDBJ whole genome shotgun (WGS) entry which is preliminary data.</text>
</comment>
<keyword evidence="3" id="KW-0547">Nucleotide-binding</keyword>
<dbReference type="GO" id="GO:0042941">
    <property type="term" value="P:D-alanine transmembrane transport"/>
    <property type="evidence" value="ECO:0007669"/>
    <property type="project" value="TreeGrafter"/>
</dbReference>
<dbReference type="NCBIfam" id="NF008449">
    <property type="entry name" value="PRK11300.1"/>
    <property type="match status" value="1"/>
</dbReference>
<dbReference type="InterPro" id="IPR051120">
    <property type="entry name" value="ABC_AA/LPS_Transport"/>
</dbReference>